<gene>
    <name evidence="2" type="ORF">GGR32_002129</name>
</gene>
<keyword evidence="3" id="KW-1185">Reference proteome</keyword>
<name>A0A840ETG5_9FLAO</name>
<dbReference type="AlphaFoldDB" id="A0A840ETG5"/>
<evidence type="ECO:0000256" key="1">
    <source>
        <dbReference type="SAM" id="Phobius"/>
    </source>
</evidence>
<reference evidence="2 3" key="1">
    <citation type="submission" date="2020-08" db="EMBL/GenBank/DDBJ databases">
        <title>Genomic Encyclopedia of Type Strains, Phase IV (KMG-IV): sequencing the most valuable type-strain genomes for metagenomic binning, comparative biology and taxonomic classification.</title>
        <authorList>
            <person name="Goeker M."/>
        </authorList>
    </citation>
    <scope>NUCLEOTIDE SEQUENCE [LARGE SCALE GENOMIC DNA]</scope>
    <source>
        <strain evidence="2 3">DSM 29568</strain>
    </source>
</reference>
<feature type="transmembrane region" description="Helical" evidence="1">
    <location>
        <begin position="12"/>
        <end position="32"/>
    </location>
</feature>
<organism evidence="2 3">
    <name type="scientific">Mesonia hippocampi</name>
    <dbReference type="NCBI Taxonomy" id="1628250"/>
    <lineage>
        <taxon>Bacteria</taxon>
        <taxon>Pseudomonadati</taxon>
        <taxon>Bacteroidota</taxon>
        <taxon>Flavobacteriia</taxon>
        <taxon>Flavobacteriales</taxon>
        <taxon>Flavobacteriaceae</taxon>
        <taxon>Mesonia</taxon>
    </lineage>
</organism>
<proteinExistence type="predicted"/>
<sequence length="42" mass="5271">MKYMTSYVTVYLIYYILFIGFKNTKTYIYIIMDFLNYMIVYL</sequence>
<evidence type="ECO:0000313" key="3">
    <source>
        <dbReference type="Proteomes" id="UP000553034"/>
    </source>
</evidence>
<protein>
    <submittedName>
        <fullName evidence="2">Uncharacterized protein</fullName>
    </submittedName>
</protein>
<dbReference type="Proteomes" id="UP000553034">
    <property type="component" value="Unassembled WGS sequence"/>
</dbReference>
<evidence type="ECO:0000313" key="2">
    <source>
        <dbReference type="EMBL" id="MBB4119823.1"/>
    </source>
</evidence>
<comment type="caution">
    <text evidence="2">The sequence shown here is derived from an EMBL/GenBank/DDBJ whole genome shotgun (WGS) entry which is preliminary data.</text>
</comment>
<dbReference type="EMBL" id="JACIFO010000010">
    <property type="protein sequence ID" value="MBB4119823.1"/>
    <property type="molecule type" value="Genomic_DNA"/>
</dbReference>
<keyword evidence="1" id="KW-0812">Transmembrane</keyword>
<keyword evidence="1" id="KW-1133">Transmembrane helix</keyword>
<keyword evidence="1" id="KW-0472">Membrane</keyword>
<accession>A0A840ETG5</accession>